<name>A0A9D1VRV9_9BACT</name>
<evidence type="ECO:0000256" key="1">
    <source>
        <dbReference type="ARBA" id="ARBA00022729"/>
    </source>
</evidence>
<reference evidence="4" key="2">
    <citation type="submission" date="2021-04" db="EMBL/GenBank/DDBJ databases">
        <authorList>
            <person name="Gilroy R."/>
        </authorList>
    </citation>
    <scope>NUCLEOTIDE SEQUENCE</scope>
    <source>
        <strain evidence="4">ChiHjej12B11-16260</strain>
    </source>
</reference>
<dbReference type="Gene3D" id="3.20.20.80">
    <property type="entry name" value="Glycosidases"/>
    <property type="match status" value="1"/>
</dbReference>
<feature type="chain" id="PRO_5038920303" evidence="2">
    <location>
        <begin position="21"/>
        <end position="492"/>
    </location>
</feature>
<dbReference type="EMBL" id="DXFB01000167">
    <property type="protein sequence ID" value="HIX45869.1"/>
    <property type="molecule type" value="Genomic_DNA"/>
</dbReference>
<dbReference type="SUPFAM" id="SSF51445">
    <property type="entry name" value="(Trans)glycosidases"/>
    <property type="match status" value="1"/>
</dbReference>
<dbReference type="InterPro" id="IPR003790">
    <property type="entry name" value="GHL10"/>
</dbReference>
<dbReference type="PANTHER" id="PTHR43405:SF1">
    <property type="entry name" value="GLYCOSYL HYDROLASE DIGH"/>
    <property type="match status" value="1"/>
</dbReference>
<reference evidence="4" key="1">
    <citation type="journal article" date="2021" name="PeerJ">
        <title>Extensive microbial diversity within the chicken gut microbiome revealed by metagenomics and culture.</title>
        <authorList>
            <person name="Gilroy R."/>
            <person name="Ravi A."/>
            <person name="Getino M."/>
            <person name="Pursley I."/>
            <person name="Horton D.L."/>
            <person name="Alikhan N.F."/>
            <person name="Baker D."/>
            <person name="Gharbi K."/>
            <person name="Hall N."/>
            <person name="Watson M."/>
            <person name="Adriaenssens E.M."/>
            <person name="Foster-Nyarko E."/>
            <person name="Jarju S."/>
            <person name="Secka A."/>
            <person name="Antonio M."/>
            <person name="Oren A."/>
            <person name="Chaudhuri R.R."/>
            <person name="La Ragione R."/>
            <person name="Hildebrand F."/>
            <person name="Pallen M.J."/>
        </authorList>
    </citation>
    <scope>NUCLEOTIDE SEQUENCE</scope>
    <source>
        <strain evidence="4">ChiHjej12B11-16260</strain>
    </source>
</reference>
<feature type="signal peptide" evidence="2">
    <location>
        <begin position="1"/>
        <end position="20"/>
    </location>
</feature>
<evidence type="ECO:0000313" key="4">
    <source>
        <dbReference type="EMBL" id="HIX45869.1"/>
    </source>
</evidence>
<gene>
    <name evidence="4" type="ORF">H9982_06570</name>
</gene>
<evidence type="ECO:0000313" key="5">
    <source>
        <dbReference type="Proteomes" id="UP000824246"/>
    </source>
</evidence>
<feature type="domain" description="Glycosyl hydrolase-like 10" evidence="3">
    <location>
        <begin position="27"/>
        <end position="297"/>
    </location>
</feature>
<keyword evidence="1 2" id="KW-0732">Signal</keyword>
<protein>
    <submittedName>
        <fullName evidence="4">Family 10 glycosylhydrolase</fullName>
    </submittedName>
</protein>
<dbReference type="InterPro" id="IPR017853">
    <property type="entry name" value="GH"/>
</dbReference>
<evidence type="ECO:0000256" key="2">
    <source>
        <dbReference type="SAM" id="SignalP"/>
    </source>
</evidence>
<dbReference type="Pfam" id="PF02638">
    <property type="entry name" value="GHL10"/>
    <property type="match status" value="1"/>
</dbReference>
<proteinExistence type="predicted"/>
<sequence>MLRTRLAILLLCAALVAAHADTLPKYEMRAVWLTTNWGLDWPSAPARNPREAARQQQEMRDMLDALAYMGINTIFFQARIRGEVFYPSAYEPWSRIISGTAGKSPGYDPLAFVIDECHNRGMECHAWMVTIPAGNVRQSAKIGSKALPSKHPELCKRLKGNWYLDPGNPATPHYIAALVAEIVSRYDIDGIHLDYIRYPDEEGNFPDTDTYRRYAPAGLSRHQWHMANISRIVAAVSDTVASLKPHVMVSTAPLGRYTSLPGLPPARWSCTEGAAQDAVAWLCQGYNHFVAPMMYYTGENYFPYLADWVARATQGYIVAGLGAYRLERTEGNWDISEIQRQIDASRHYGAAGQAFFRARHLLRFPALSLLLAGNYYRYPALVPPMPLDTREQRPQAQPVTSLRLRQGTLCDTLSWQPATHAARYAVYASVTDTLSPDDPAYLIHPWVSDTTVTLPAARYRTFAVTAIDNFRHESPATLIHAPRPRKIPQIYR</sequence>
<accession>A0A9D1VRV9</accession>
<dbReference type="InterPro" id="IPR052177">
    <property type="entry name" value="Divisome_Glycosyl_Hydrolase"/>
</dbReference>
<comment type="caution">
    <text evidence="4">The sequence shown here is derived from an EMBL/GenBank/DDBJ whole genome shotgun (WGS) entry which is preliminary data.</text>
</comment>
<dbReference type="AlphaFoldDB" id="A0A9D1VRV9"/>
<evidence type="ECO:0000259" key="3">
    <source>
        <dbReference type="Pfam" id="PF02638"/>
    </source>
</evidence>
<organism evidence="4 5">
    <name type="scientific">Candidatus Barnesiella excrementipullorum</name>
    <dbReference type="NCBI Taxonomy" id="2838479"/>
    <lineage>
        <taxon>Bacteria</taxon>
        <taxon>Pseudomonadati</taxon>
        <taxon>Bacteroidota</taxon>
        <taxon>Bacteroidia</taxon>
        <taxon>Bacteroidales</taxon>
        <taxon>Barnesiellaceae</taxon>
        <taxon>Barnesiella</taxon>
    </lineage>
</organism>
<dbReference type="Proteomes" id="UP000824246">
    <property type="component" value="Unassembled WGS sequence"/>
</dbReference>
<dbReference type="PANTHER" id="PTHR43405">
    <property type="entry name" value="GLYCOSYL HYDROLASE DIGH"/>
    <property type="match status" value="1"/>
</dbReference>